<dbReference type="GO" id="GO:0016799">
    <property type="term" value="F:hydrolase activity, hydrolyzing N-glycosyl compounds"/>
    <property type="evidence" value="ECO:0007669"/>
    <property type="project" value="InterPro"/>
</dbReference>
<reference evidence="3 4" key="1">
    <citation type="submission" date="2015-12" db="EMBL/GenBank/DDBJ databases">
        <title>The genome of Folsomia candida.</title>
        <authorList>
            <person name="Faddeeva A."/>
            <person name="Derks M.F."/>
            <person name="Anvar Y."/>
            <person name="Smit S."/>
            <person name="Van Straalen N."/>
            <person name="Roelofs D."/>
        </authorList>
    </citation>
    <scope>NUCLEOTIDE SEQUENCE [LARGE SCALE GENOMIC DNA]</scope>
    <source>
        <strain evidence="3 4">VU population</strain>
        <tissue evidence="3">Whole body</tissue>
    </source>
</reference>
<dbReference type="STRING" id="158441.A0A226E032"/>
<evidence type="ECO:0000259" key="2">
    <source>
        <dbReference type="Pfam" id="PF01156"/>
    </source>
</evidence>
<comment type="similarity">
    <text evidence="1">Belongs to the IUNH family.</text>
</comment>
<keyword evidence="4" id="KW-1185">Reference proteome</keyword>
<dbReference type="InterPro" id="IPR052775">
    <property type="entry name" value="IUN_hydrolase"/>
</dbReference>
<dbReference type="CDD" id="cd02649">
    <property type="entry name" value="nuc_hydro_CeIAG"/>
    <property type="match status" value="1"/>
</dbReference>
<dbReference type="AlphaFoldDB" id="A0A226E032"/>
<dbReference type="PANTHER" id="PTHR46190:SF1">
    <property type="entry name" value="SI:CH211-201H21.5"/>
    <property type="match status" value="1"/>
</dbReference>
<protein>
    <submittedName>
        <fullName evidence="3">Uridine nucleosidase 1</fullName>
    </submittedName>
</protein>
<dbReference type="InterPro" id="IPR001910">
    <property type="entry name" value="Inosine/uridine_hydrolase_dom"/>
</dbReference>
<dbReference type="Gene3D" id="3.90.245.10">
    <property type="entry name" value="Ribonucleoside hydrolase-like"/>
    <property type="match status" value="1"/>
</dbReference>
<accession>A0A226E032</accession>
<feature type="domain" description="Inosine/uridine-preferring nucleoside hydrolase" evidence="2">
    <location>
        <begin position="60"/>
        <end position="357"/>
    </location>
</feature>
<dbReference type="PANTHER" id="PTHR46190">
    <property type="entry name" value="SI:CH211-201H21.5-RELATED"/>
    <property type="match status" value="1"/>
</dbReference>
<organism evidence="3 4">
    <name type="scientific">Folsomia candida</name>
    <name type="common">Springtail</name>
    <dbReference type="NCBI Taxonomy" id="158441"/>
    <lineage>
        <taxon>Eukaryota</taxon>
        <taxon>Metazoa</taxon>
        <taxon>Ecdysozoa</taxon>
        <taxon>Arthropoda</taxon>
        <taxon>Hexapoda</taxon>
        <taxon>Collembola</taxon>
        <taxon>Entomobryomorpha</taxon>
        <taxon>Isotomoidea</taxon>
        <taxon>Isotomidae</taxon>
        <taxon>Proisotominae</taxon>
        <taxon>Folsomia</taxon>
    </lineage>
</organism>
<dbReference type="InterPro" id="IPR036452">
    <property type="entry name" value="Ribo_hydro-like"/>
</dbReference>
<evidence type="ECO:0000313" key="3">
    <source>
        <dbReference type="EMBL" id="OXA50404.1"/>
    </source>
</evidence>
<evidence type="ECO:0000256" key="1">
    <source>
        <dbReference type="ARBA" id="ARBA00009176"/>
    </source>
</evidence>
<dbReference type="OMA" id="REYYATV"/>
<evidence type="ECO:0000313" key="4">
    <source>
        <dbReference type="Proteomes" id="UP000198287"/>
    </source>
</evidence>
<dbReference type="Proteomes" id="UP000198287">
    <property type="component" value="Unassembled WGS sequence"/>
</dbReference>
<sequence length="376" mass="41418">MPISHLLGESIYQETAHHNHFDVDAISENINGLTITTTAAPPSHIFNNGEDHTNGTQKYVLIDTDAGTEDAWALYMALAAHRSNNGFKIVGITTVYGNTSVEHVANNVTRVLDTVHENNIPVFSGMDSSMVGKYINNTQRYHGQDGFGDASLPPIPARVQPRHSVEAIIKFADAYPGKLTILCLGPLTNLAMAVKFRPDLKNLVKEIFILGGNMEGLGNVTVSSEFNFFVDPEAATVVLNNFGPYCTINILPWETCVKFGTLSHAWRTGILGNIRTKEMNLLNKIEAKILTTYQENWLVSDAVLAACLINQNVIKKSDPYHCTVELSGQHTRGMMIVDKCFLQQKQSNANLILEIDQVLYEAMLVWAAGGPVFSKK</sequence>
<comment type="caution">
    <text evidence="3">The sequence shown here is derived from an EMBL/GenBank/DDBJ whole genome shotgun (WGS) entry which is preliminary data.</text>
</comment>
<dbReference type="SUPFAM" id="SSF53590">
    <property type="entry name" value="Nucleoside hydrolase"/>
    <property type="match status" value="1"/>
</dbReference>
<dbReference type="Pfam" id="PF01156">
    <property type="entry name" value="IU_nuc_hydro"/>
    <property type="match status" value="1"/>
</dbReference>
<dbReference type="OrthoDB" id="432381at2759"/>
<name>A0A226E032_FOLCA</name>
<gene>
    <name evidence="3" type="ORF">Fcan01_14953</name>
</gene>
<proteinExistence type="inferred from homology"/>
<dbReference type="EMBL" id="LNIX01000009">
    <property type="protein sequence ID" value="OXA50404.1"/>
    <property type="molecule type" value="Genomic_DNA"/>
</dbReference>